<name>A0ACB9GY55_CICIN</name>
<accession>A0ACB9GY55</accession>
<keyword evidence="2" id="KW-1185">Reference proteome</keyword>
<sequence>MVDEAEQDADQEEHHGSVQSGEKLQDTSYSIAYDIVTQERNYGGATELYHQILYAQWCNSLDVIPSISSDFKSMVEYEEV</sequence>
<reference evidence="1 2" key="2">
    <citation type="journal article" date="2022" name="Mol. Ecol. Resour.">
        <title>The genomes of chicory, endive, great burdock and yacon provide insights into Asteraceae paleo-polyploidization history and plant inulin production.</title>
        <authorList>
            <person name="Fan W."/>
            <person name="Wang S."/>
            <person name="Wang H."/>
            <person name="Wang A."/>
            <person name="Jiang F."/>
            <person name="Liu H."/>
            <person name="Zhao H."/>
            <person name="Xu D."/>
            <person name="Zhang Y."/>
        </authorList>
    </citation>
    <scope>NUCLEOTIDE SEQUENCE [LARGE SCALE GENOMIC DNA]</scope>
    <source>
        <strain evidence="2">cv. Punajuju</strain>
        <tissue evidence="1">Leaves</tissue>
    </source>
</reference>
<evidence type="ECO:0000313" key="2">
    <source>
        <dbReference type="Proteomes" id="UP001055811"/>
    </source>
</evidence>
<dbReference type="Proteomes" id="UP001055811">
    <property type="component" value="Linkage Group LG01"/>
</dbReference>
<dbReference type="EMBL" id="CM042009">
    <property type="protein sequence ID" value="KAI3788013.1"/>
    <property type="molecule type" value="Genomic_DNA"/>
</dbReference>
<gene>
    <name evidence="1" type="ORF">L2E82_00599</name>
</gene>
<reference evidence="2" key="1">
    <citation type="journal article" date="2022" name="Mol. Ecol. Resour.">
        <title>The genomes of chicory, endive, great burdock and yacon provide insights into Asteraceae palaeo-polyploidization history and plant inulin production.</title>
        <authorList>
            <person name="Fan W."/>
            <person name="Wang S."/>
            <person name="Wang H."/>
            <person name="Wang A."/>
            <person name="Jiang F."/>
            <person name="Liu H."/>
            <person name="Zhao H."/>
            <person name="Xu D."/>
            <person name="Zhang Y."/>
        </authorList>
    </citation>
    <scope>NUCLEOTIDE SEQUENCE [LARGE SCALE GENOMIC DNA]</scope>
    <source>
        <strain evidence="2">cv. Punajuju</strain>
    </source>
</reference>
<comment type="caution">
    <text evidence="1">The sequence shown here is derived from an EMBL/GenBank/DDBJ whole genome shotgun (WGS) entry which is preliminary data.</text>
</comment>
<evidence type="ECO:0000313" key="1">
    <source>
        <dbReference type="EMBL" id="KAI3788013.1"/>
    </source>
</evidence>
<organism evidence="1 2">
    <name type="scientific">Cichorium intybus</name>
    <name type="common">Chicory</name>
    <dbReference type="NCBI Taxonomy" id="13427"/>
    <lineage>
        <taxon>Eukaryota</taxon>
        <taxon>Viridiplantae</taxon>
        <taxon>Streptophyta</taxon>
        <taxon>Embryophyta</taxon>
        <taxon>Tracheophyta</taxon>
        <taxon>Spermatophyta</taxon>
        <taxon>Magnoliopsida</taxon>
        <taxon>eudicotyledons</taxon>
        <taxon>Gunneridae</taxon>
        <taxon>Pentapetalae</taxon>
        <taxon>asterids</taxon>
        <taxon>campanulids</taxon>
        <taxon>Asterales</taxon>
        <taxon>Asteraceae</taxon>
        <taxon>Cichorioideae</taxon>
        <taxon>Cichorieae</taxon>
        <taxon>Cichoriinae</taxon>
        <taxon>Cichorium</taxon>
    </lineage>
</organism>
<proteinExistence type="predicted"/>
<protein>
    <submittedName>
        <fullName evidence="1">Uncharacterized protein</fullName>
    </submittedName>
</protein>